<proteinExistence type="predicted"/>
<evidence type="ECO:0000313" key="2">
    <source>
        <dbReference type="Proteomes" id="UP000024635"/>
    </source>
</evidence>
<accession>A0A016TAZ6</accession>
<dbReference type="AlphaFoldDB" id="A0A016TAZ6"/>
<gene>
    <name evidence="1" type="primary">Acey_s0119.g796</name>
    <name evidence="1" type="ORF">Y032_0119g796</name>
</gene>
<reference evidence="2" key="1">
    <citation type="journal article" date="2015" name="Nat. Genet.">
        <title>The genome and transcriptome of the zoonotic hookworm Ancylostoma ceylanicum identify infection-specific gene families.</title>
        <authorList>
            <person name="Schwarz E.M."/>
            <person name="Hu Y."/>
            <person name="Antoshechkin I."/>
            <person name="Miller M.M."/>
            <person name="Sternberg P.W."/>
            <person name="Aroian R.V."/>
        </authorList>
    </citation>
    <scope>NUCLEOTIDE SEQUENCE</scope>
    <source>
        <strain evidence="2">HY135</strain>
    </source>
</reference>
<organism evidence="1 2">
    <name type="scientific">Ancylostoma ceylanicum</name>
    <dbReference type="NCBI Taxonomy" id="53326"/>
    <lineage>
        <taxon>Eukaryota</taxon>
        <taxon>Metazoa</taxon>
        <taxon>Ecdysozoa</taxon>
        <taxon>Nematoda</taxon>
        <taxon>Chromadorea</taxon>
        <taxon>Rhabditida</taxon>
        <taxon>Rhabditina</taxon>
        <taxon>Rhabditomorpha</taxon>
        <taxon>Strongyloidea</taxon>
        <taxon>Ancylostomatidae</taxon>
        <taxon>Ancylostomatinae</taxon>
        <taxon>Ancylostoma</taxon>
    </lineage>
</organism>
<comment type="caution">
    <text evidence="1">The sequence shown here is derived from an EMBL/GenBank/DDBJ whole genome shotgun (WGS) entry which is preliminary data.</text>
</comment>
<sequence length="71" mass="7829">MGVLFFLSWNFDLVMKKENSKDGGAKKAKRKRQSSLLSFGASHVKASTAFLFYGALYLSKRVSAISPVQSP</sequence>
<name>A0A016TAZ6_9BILA</name>
<keyword evidence="2" id="KW-1185">Reference proteome</keyword>
<protein>
    <submittedName>
        <fullName evidence="1">Uncharacterized protein</fullName>
    </submittedName>
</protein>
<dbReference type="EMBL" id="JARK01001455">
    <property type="protein sequence ID" value="EYB99836.1"/>
    <property type="molecule type" value="Genomic_DNA"/>
</dbReference>
<evidence type="ECO:0000313" key="1">
    <source>
        <dbReference type="EMBL" id="EYB99836.1"/>
    </source>
</evidence>
<dbReference type="Proteomes" id="UP000024635">
    <property type="component" value="Unassembled WGS sequence"/>
</dbReference>